<protein>
    <submittedName>
        <fullName evidence="2">Uncharacterized protein</fullName>
    </submittedName>
</protein>
<dbReference type="EMBL" id="JBHSSK010000027">
    <property type="protein sequence ID" value="MFC6207925.1"/>
    <property type="molecule type" value="Genomic_DNA"/>
</dbReference>
<accession>A0ABW1SW09</accession>
<evidence type="ECO:0000256" key="1">
    <source>
        <dbReference type="SAM" id="Phobius"/>
    </source>
</evidence>
<keyword evidence="1" id="KW-0472">Membrane</keyword>
<keyword evidence="1" id="KW-0812">Transmembrane</keyword>
<sequence>MTRRKAGRLIAVIFYFVVFLLVAFHQDMLAMYGMAVGMLAEALMQFIQK</sequence>
<comment type="caution">
    <text evidence="2">The sequence shown here is derived from an EMBL/GenBank/DDBJ whole genome shotgun (WGS) entry which is preliminary data.</text>
</comment>
<reference evidence="3" key="1">
    <citation type="journal article" date="2019" name="Int. J. Syst. Evol. Microbiol.">
        <title>The Global Catalogue of Microorganisms (GCM) 10K type strain sequencing project: providing services to taxonomists for standard genome sequencing and annotation.</title>
        <authorList>
            <consortium name="The Broad Institute Genomics Platform"/>
            <consortium name="The Broad Institute Genome Sequencing Center for Infectious Disease"/>
            <person name="Wu L."/>
            <person name="Ma J."/>
        </authorList>
    </citation>
    <scope>NUCLEOTIDE SEQUENCE [LARGE SCALE GENOMIC DNA]</scope>
    <source>
        <strain evidence="3">CCM 8905</strain>
    </source>
</reference>
<organism evidence="2 3">
    <name type="scientific">Levilactobacillus tongjiangensis</name>
    <dbReference type="NCBI Taxonomy" id="2486023"/>
    <lineage>
        <taxon>Bacteria</taxon>
        <taxon>Bacillati</taxon>
        <taxon>Bacillota</taxon>
        <taxon>Bacilli</taxon>
        <taxon>Lactobacillales</taxon>
        <taxon>Lactobacillaceae</taxon>
        <taxon>Levilactobacillus</taxon>
    </lineage>
</organism>
<keyword evidence="3" id="KW-1185">Reference proteome</keyword>
<evidence type="ECO:0000313" key="3">
    <source>
        <dbReference type="Proteomes" id="UP001596254"/>
    </source>
</evidence>
<feature type="transmembrane region" description="Helical" evidence="1">
    <location>
        <begin position="30"/>
        <end position="47"/>
    </location>
</feature>
<keyword evidence="1" id="KW-1133">Transmembrane helix</keyword>
<feature type="transmembrane region" description="Helical" evidence="1">
    <location>
        <begin position="7"/>
        <end position="24"/>
    </location>
</feature>
<proteinExistence type="predicted"/>
<name>A0ABW1SW09_9LACO</name>
<dbReference type="Proteomes" id="UP001596254">
    <property type="component" value="Unassembled WGS sequence"/>
</dbReference>
<evidence type="ECO:0000313" key="2">
    <source>
        <dbReference type="EMBL" id="MFC6207925.1"/>
    </source>
</evidence>
<dbReference type="RefSeq" id="WP_164508792.1">
    <property type="nucleotide sequence ID" value="NZ_JBHSSK010000027.1"/>
</dbReference>
<gene>
    <name evidence="2" type="ORF">ACFP1G_10685</name>
</gene>